<dbReference type="Ensembl" id="ENSPKIT00000009666.1">
    <property type="protein sequence ID" value="ENSPKIP00000028878.1"/>
    <property type="gene ID" value="ENSPKIG00000010346.1"/>
</dbReference>
<name>A0A3B3SEL8_9TELE</name>
<accession>A0A3B3SEL8</accession>
<dbReference type="PANTHER" id="PTHR44666">
    <property type="entry name" value="WD REPEAT-CONTAINING PROTEIN 53"/>
    <property type="match status" value="1"/>
</dbReference>
<evidence type="ECO:0000256" key="4">
    <source>
        <dbReference type="SAM" id="MobiDB-lite"/>
    </source>
</evidence>
<dbReference type="Pfam" id="PF00400">
    <property type="entry name" value="WD40"/>
    <property type="match status" value="2"/>
</dbReference>
<evidence type="ECO:0000313" key="6">
    <source>
        <dbReference type="Proteomes" id="UP000261540"/>
    </source>
</evidence>
<protein>
    <submittedName>
        <fullName evidence="5">WD repeat domain 53</fullName>
    </submittedName>
</protein>
<reference evidence="5" key="2">
    <citation type="submission" date="2025-09" db="UniProtKB">
        <authorList>
            <consortium name="Ensembl"/>
        </authorList>
    </citation>
    <scope>IDENTIFICATION</scope>
</reference>
<dbReference type="AlphaFoldDB" id="A0A3B3SEL8"/>
<proteinExistence type="predicted"/>
<dbReference type="InterPro" id="IPR015943">
    <property type="entry name" value="WD40/YVTN_repeat-like_dom_sf"/>
</dbReference>
<feature type="repeat" description="WD" evidence="3">
    <location>
        <begin position="137"/>
        <end position="179"/>
    </location>
</feature>
<dbReference type="Proteomes" id="UP000261540">
    <property type="component" value="Unplaced"/>
</dbReference>
<evidence type="ECO:0000256" key="1">
    <source>
        <dbReference type="ARBA" id="ARBA00022574"/>
    </source>
</evidence>
<dbReference type="PANTHER" id="PTHR44666:SF1">
    <property type="entry name" value="WD REPEAT-CONTAINING PROTEIN 53"/>
    <property type="match status" value="1"/>
</dbReference>
<dbReference type="PROSITE" id="PS00678">
    <property type="entry name" value="WD_REPEATS_1"/>
    <property type="match status" value="2"/>
</dbReference>
<feature type="region of interest" description="Disordered" evidence="4">
    <location>
        <begin position="285"/>
        <end position="334"/>
    </location>
</feature>
<keyword evidence="6" id="KW-1185">Reference proteome</keyword>
<evidence type="ECO:0000256" key="2">
    <source>
        <dbReference type="ARBA" id="ARBA00022737"/>
    </source>
</evidence>
<dbReference type="InterPro" id="IPR019775">
    <property type="entry name" value="WD40_repeat_CS"/>
</dbReference>
<keyword evidence="1 3" id="KW-0853">WD repeat</keyword>
<keyword evidence="2" id="KW-0677">Repeat</keyword>
<dbReference type="GeneTree" id="ENSGT00390000011073"/>
<dbReference type="InterPro" id="IPR036322">
    <property type="entry name" value="WD40_repeat_dom_sf"/>
</dbReference>
<dbReference type="SMART" id="SM00320">
    <property type="entry name" value="WD40"/>
    <property type="match status" value="7"/>
</dbReference>
<evidence type="ECO:0000313" key="5">
    <source>
        <dbReference type="Ensembl" id="ENSPKIP00000028878.1"/>
    </source>
</evidence>
<dbReference type="PROSITE" id="PS50082">
    <property type="entry name" value="WD_REPEATS_2"/>
    <property type="match status" value="1"/>
</dbReference>
<dbReference type="InterPro" id="IPR001680">
    <property type="entry name" value="WD40_rpt"/>
</dbReference>
<dbReference type="InterPro" id="IPR042453">
    <property type="entry name" value="WDR53"/>
</dbReference>
<dbReference type="Gene3D" id="2.130.10.10">
    <property type="entry name" value="YVTN repeat-like/Quinoprotein amine dehydrogenase"/>
    <property type="match status" value="2"/>
</dbReference>
<dbReference type="STRING" id="1676925.ENSPKIP00000028878"/>
<dbReference type="PROSITE" id="PS50294">
    <property type="entry name" value="WD_REPEATS_REGION"/>
    <property type="match status" value="1"/>
</dbReference>
<dbReference type="SUPFAM" id="SSF50978">
    <property type="entry name" value="WD40 repeat-like"/>
    <property type="match status" value="1"/>
</dbReference>
<feature type="compositionally biased region" description="Polar residues" evidence="4">
    <location>
        <begin position="323"/>
        <end position="332"/>
    </location>
</feature>
<reference evidence="5" key="1">
    <citation type="submission" date="2025-08" db="UniProtKB">
        <authorList>
            <consortium name="Ensembl"/>
        </authorList>
    </citation>
    <scope>IDENTIFICATION</scope>
</reference>
<organism evidence="5 6">
    <name type="scientific">Paramormyrops kingsleyae</name>
    <dbReference type="NCBI Taxonomy" id="1676925"/>
    <lineage>
        <taxon>Eukaryota</taxon>
        <taxon>Metazoa</taxon>
        <taxon>Chordata</taxon>
        <taxon>Craniata</taxon>
        <taxon>Vertebrata</taxon>
        <taxon>Euteleostomi</taxon>
        <taxon>Actinopterygii</taxon>
        <taxon>Neopterygii</taxon>
        <taxon>Teleostei</taxon>
        <taxon>Osteoglossocephala</taxon>
        <taxon>Osteoglossomorpha</taxon>
        <taxon>Osteoglossiformes</taxon>
        <taxon>Mormyridae</taxon>
        <taxon>Paramormyrops</taxon>
    </lineage>
</organism>
<evidence type="ECO:0000256" key="3">
    <source>
        <dbReference type="PROSITE-ProRule" id="PRU00221"/>
    </source>
</evidence>
<sequence length="383" mass="39759">MISMARQWTGGHSGTVLCVGAAGGPDGLLASGGEGGEVTIWSQEGGRLSTVRLQGQDDVTCLVFSSASPGALYASHGGTVSTLDPRDLKAPVCELRVGEDEINALSLNDTGALLAAADDSGSVCVVDLAEHQISRTLRRHTNICSSLAFRPNRPDSLVSAGLDMQVMLWNVNKARPLWTVNLQDTEEDRALSHTSGQLLNPPLAHCISVASCGNVVACAAEDGRVHLLRVGAGSRPESMGALRAHSLAVSQAHFLNFLSHPYWLATGGNDARVSLWDLGEAVGGTASTQAPRRKRRGRRGAGAGAKAQAQADTPDEKAGGSTERASASSPGPSLSFDHGDKVNWLCPAALKGEPCLLVADQSSTITVYSLSGPQADQANGVTL</sequence>